<accession>A0A7J8RVC5</accession>
<comment type="caution">
    <text evidence="2">The sequence shown here is derived from an EMBL/GenBank/DDBJ whole genome shotgun (WGS) entry which is preliminary data.</text>
</comment>
<dbReference type="EMBL" id="JABFAC010000007">
    <property type="protein sequence ID" value="MBA0617798.1"/>
    <property type="molecule type" value="Genomic_DNA"/>
</dbReference>
<evidence type="ECO:0000313" key="2">
    <source>
        <dbReference type="EMBL" id="MBA0617798.1"/>
    </source>
</evidence>
<feature type="non-terminal residue" evidence="2">
    <location>
        <position position="156"/>
    </location>
</feature>
<name>A0A7J8RVC5_GOSDV</name>
<feature type="compositionally biased region" description="Basic and acidic residues" evidence="1">
    <location>
        <begin position="24"/>
        <end position="33"/>
    </location>
</feature>
<proteinExistence type="predicted"/>
<evidence type="ECO:0000313" key="3">
    <source>
        <dbReference type="Proteomes" id="UP000593561"/>
    </source>
</evidence>
<organism evidence="2 3">
    <name type="scientific">Gossypium davidsonii</name>
    <name type="common">Davidson's cotton</name>
    <name type="synonym">Gossypium klotzschianum subsp. davidsonii</name>
    <dbReference type="NCBI Taxonomy" id="34287"/>
    <lineage>
        <taxon>Eukaryota</taxon>
        <taxon>Viridiplantae</taxon>
        <taxon>Streptophyta</taxon>
        <taxon>Embryophyta</taxon>
        <taxon>Tracheophyta</taxon>
        <taxon>Spermatophyta</taxon>
        <taxon>Magnoliopsida</taxon>
        <taxon>eudicotyledons</taxon>
        <taxon>Gunneridae</taxon>
        <taxon>Pentapetalae</taxon>
        <taxon>rosids</taxon>
        <taxon>malvids</taxon>
        <taxon>Malvales</taxon>
        <taxon>Malvaceae</taxon>
        <taxon>Malvoideae</taxon>
        <taxon>Gossypium</taxon>
    </lineage>
</organism>
<dbReference type="AlphaFoldDB" id="A0A7J8RVC5"/>
<feature type="compositionally biased region" description="Acidic residues" evidence="1">
    <location>
        <begin position="10"/>
        <end position="23"/>
    </location>
</feature>
<evidence type="ECO:0000256" key="1">
    <source>
        <dbReference type="SAM" id="MobiDB-lite"/>
    </source>
</evidence>
<gene>
    <name evidence="2" type="ORF">Godav_027218</name>
</gene>
<protein>
    <submittedName>
        <fullName evidence="2">Uncharacterized protein</fullName>
    </submittedName>
</protein>
<keyword evidence="3" id="KW-1185">Reference proteome</keyword>
<reference evidence="2 3" key="1">
    <citation type="journal article" date="2019" name="Genome Biol. Evol.">
        <title>Insights into the evolution of the New World diploid cottons (Gossypium, subgenus Houzingenia) based on genome sequencing.</title>
        <authorList>
            <person name="Grover C.E."/>
            <person name="Arick M.A. 2nd"/>
            <person name="Thrash A."/>
            <person name="Conover J.L."/>
            <person name="Sanders W.S."/>
            <person name="Peterson D.G."/>
            <person name="Frelichowski J.E."/>
            <person name="Scheffler J.A."/>
            <person name="Scheffler B.E."/>
            <person name="Wendel J.F."/>
        </authorList>
    </citation>
    <scope>NUCLEOTIDE SEQUENCE [LARGE SCALE GENOMIC DNA]</scope>
    <source>
        <strain evidence="2">27</strain>
        <tissue evidence="2">Leaf</tissue>
    </source>
</reference>
<dbReference type="Proteomes" id="UP000593561">
    <property type="component" value="Unassembled WGS sequence"/>
</dbReference>
<feature type="region of interest" description="Disordered" evidence="1">
    <location>
        <begin position="1"/>
        <end position="33"/>
    </location>
</feature>
<sequence>GDAKGVEVNGEGDDEGVESDGEGDLEKVESGSIVREDNDRKVVADEYAGDFATSDGVDNVADEYVGDFETSDGLDNVAATCSGGEKDENETKVWDSDKHGSLIGFDKVKNMKMVREGGASFLYTMISENLVWEYCLKMANSLRVQFESTPKNVEDN</sequence>